<dbReference type="AlphaFoldDB" id="A0A382KSN7"/>
<gene>
    <name evidence="2" type="ORF">METZ01_LOCUS280422</name>
</gene>
<keyword evidence="1" id="KW-0812">Transmembrane</keyword>
<dbReference type="EMBL" id="UINC01082630">
    <property type="protein sequence ID" value="SVC27568.1"/>
    <property type="molecule type" value="Genomic_DNA"/>
</dbReference>
<feature type="transmembrane region" description="Helical" evidence="1">
    <location>
        <begin position="36"/>
        <end position="58"/>
    </location>
</feature>
<proteinExistence type="predicted"/>
<organism evidence="2">
    <name type="scientific">marine metagenome</name>
    <dbReference type="NCBI Taxonomy" id="408172"/>
    <lineage>
        <taxon>unclassified sequences</taxon>
        <taxon>metagenomes</taxon>
        <taxon>ecological metagenomes</taxon>
    </lineage>
</organism>
<feature type="transmembrane region" description="Helical" evidence="1">
    <location>
        <begin position="12"/>
        <end position="30"/>
    </location>
</feature>
<evidence type="ECO:0000313" key="2">
    <source>
        <dbReference type="EMBL" id="SVC27568.1"/>
    </source>
</evidence>
<protein>
    <submittedName>
        <fullName evidence="2">Uncharacterized protein</fullName>
    </submittedName>
</protein>
<feature type="transmembrane region" description="Helical" evidence="1">
    <location>
        <begin position="135"/>
        <end position="161"/>
    </location>
</feature>
<accession>A0A382KSN7</accession>
<name>A0A382KSN7_9ZZZZ</name>
<sequence>MLEPPDRFAEGFTVRTIIGVIFISLIMTPGEMYLGLVTGGSIGSAAQWVTVILFLEVAKRSFTTLRRQEIYLLVYVASALVAREEGAFLDLLFRQYFVRSAQAEQFGISRLLPDWWVPGPESEALAQRTFLHEDWILPIGLLILGTIVGRIAWFTSGYLLFRLTSDREKLPFPTAPMSALTAMALAEESG</sequence>
<keyword evidence="1" id="KW-1133">Transmembrane helix</keyword>
<reference evidence="2" key="1">
    <citation type="submission" date="2018-05" db="EMBL/GenBank/DDBJ databases">
        <authorList>
            <person name="Lanie J.A."/>
            <person name="Ng W.-L."/>
            <person name="Kazmierczak K.M."/>
            <person name="Andrzejewski T.M."/>
            <person name="Davidsen T.M."/>
            <person name="Wayne K.J."/>
            <person name="Tettelin H."/>
            <person name="Glass J.I."/>
            <person name="Rusch D."/>
            <person name="Podicherti R."/>
            <person name="Tsui H.-C.T."/>
            <person name="Winkler M.E."/>
        </authorList>
    </citation>
    <scope>NUCLEOTIDE SEQUENCE</scope>
</reference>
<keyword evidence="1" id="KW-0472">Membrane</keyword>
<feature type="non-terminal residue" evidence="2">
    <location>
        <position position="190"/>
    </location>
</feature>
<evidence type="ECO:0000256" key="1">
    <source>
        <dbReference type="SAM" id="Phobius"/>
    </source>
</evidence>